<evidence type="ECO:0000256" key="5">
    <source>
        <dbReference type="ARBA" id="ARBA00023163"/>
    </source>
</evidence>
<gene>
    <name evidence="7" type="ORF">BKK80_13915</name>
</gene>
<dbReference type="PANTHER" id="PTHR40661">
    <property type="match status" value="1"/>
</dbReference>
<dbReference type="PANTHER" id="PTHR40661:SF3">
    <property type="entry name" value="FELS-1 PROPHAGE TRANSCRIPTIONAL REGULATOR"/>
    <property type="match status" value="1"/>
</dbReference>
<dbReference type="PROSITE" id="PS00501">
    <property type="entry name" value="SPASE_I_1"/>
    <property type="match status" value="1"/>
</dbReference>
<dbReference type="InterPro" id="IPR015927">
    <property type="entry name" value="Peptidase_S24_S26A/B/C"/>
</dbReference>
<dbReference type="Gene3D" id="2.10.109.10">
    <property type="entry name" value="Umud Fragment, subunit A"/>
    <property type="match status" value="1"/>
</dbReference>
<dbReference type="RefSeq" id="WP_071069982.1">
    <property type="nucleotide sequence ID" value="NZ_CP017754.1"/>
</dbReference>
<evidence type="ECO:0000313" key="8">
    <source>
        <dbReference type="Proteomes" id="UP000177515"/>
    </source>
</evidence>
<dbReference type="CDD" id="cd06462">
    <property type="entry name" value="Peptidase_S24_S26"/>
    <property type="match status" value="1"/>
</dbReference>
<evidence type="ECO:0000259" key="6">
    <source>
        <dbReference type="PROSITE" id="PS50943"/>
    </source>
</evidence>
<keyword evidence="2" id="KW-0378">Hydrolase</keyword>
<name>A0ABM6F5S5_9BURK</name>
<dbReference type="SUPFAM" id="SSF47413">
    <property type="entry name" value="lambda repressor-like DNA-binding domains"/>
    <property type="match status" value="1"/>
</dbReference>
<reference evidence="7 8" key="1">
    <citation type="submission" date="2016-10" db="EMBL/GenBank/DDBJ databases">
        <title>Complete genome sequences of three Cupriavidus strains isolated from various Malaysian environments.</title>
        <authorList>
            <person name="Abdullah A.A.-A."/>
            <person name="Shafie N.A.H."/>
            <person name="Lau N.S."/>
        </authorList>
    </citation>
    <scope>NUCLEOTIDE SEQUENCE [LARGE SCALE GENOMIC DNA]</scope>
    <source>
        <strain evidence="7 8">USMAA1020</strain>
    </source>
</reference>
<dbReference type="InterPro" id="IPR036286">
    <property type="entry name" value="LexA/Signal_pep-like_sf"/>
</dbReference>
<protein>
    <recommendedName>
        <fullName evidence="6">HTH cro/C1-type domain-containing protein</fullName>
    </recommendedName>
</protein>
<dbReference type="Gene3D" id="1.10.260.40">
    <property type="entry name" value="lambda repressor-like DNA-binding domains"/>
    <property type="match status" value="1"/>
</dbReference>
<keyword evidence="4" id="KW-0238">DNA-binding</keyword>
<keyword evidence="3" id="KW-0805">Transcription regulation</keyword>
<keyword evidence="1" id="KW-0645">Protease</keyword>
<dbReference type="CDD" id="cd00093">
    <property type="entry name" value="HTH_XRE"/>
    <property type="match status" value="1"/>
</dbReference>
<dbReference type="InterPro" id="IPR010982">
    <property type="entry name" value="Lambda_DNA-bd_dom_sf"/>
</dbReference>
<dbReference type="InterPro" id="IPR001387">
    <property type="entry name" value="Cro/C1-type_HTH"/>
</dbReference>
<sequence length="240" mass="26911">MPAQPLTDDQKRDAERLTRLFKDWQHARRAQGEPSSQEFASELLGFNQSALSQYLRGKIPLNVAAMLKWCALLRCDPSDISPDLAEKMREIADQVPDKIDSEFALVRRLDVKASAGPGRLVFLAGEKSRLAFRRDFLRDLGLSEKNAALVDVEGISMEPTLPDGAIVLINTQQEPIRYGKVYVVVVDGEVVVKRLARREGDIYLLSDNPNKDDFPDRRIAGESLGGFEIKGRAKWFGSRL</sequence>
<dbReference type="Pfam" id="PF00717">
    <property type="entry name" value="Peptidase_S24"/>
    <property type="match status" value="1"/>
</dbReference>
<dbReference type="PROSITE" id="PS50943">
    <property type="entry name" value="HTH_CROC1"/>
    <property type="match status" value="1"/>
</dbReference>
<proteinExistence type="predicted"/>
<evidence type="ECO:0000256" key="3">
    <source>
        <dbReference type="ARBA" id="ARBA00023015"/>
    </source>
</evidence>
<evidence type="ECO:0000256" key="1">
    <source>
        <dbReference type="ARBA" id="ARBA00022670"/>
    </source>
</evidence>
<accession>A0ABM6F5S5</accession>
<dbReference type="Proteomes" id="UP000177515">
    <property type="component" value="Chromosome 1"/>
</dbReference>
<evidence type="ECO:0000256" key="4">
    <source>
        <dbReference type="ARBA" id="ARBA00023125"/>
    </source>
</evidence>
<dbReference type="EMBL" id="CP017754">
    <property type="protein sequence ID" value="AOZ06792.1"/>
    <property type="molecule type" value="Genomic_DNA"/>
</dbReference>
<dbReference type="SUPFAM" id="SSF51306">
    <property type="entry name" value="LexA/Signal peptidase"/>
    <property type="match status" value="1"/>
</dbReference>
<evidence type="ECO:0000256" key="2">
    <source>
        <dbReference type="ARBA" id="ARBA00022801"/>
    </source>
</evidence>
<keyword evidence="5" id="KW-0804">Transcription</keyword>
<keyword evidence="8" id="KW-1185">Reference proteome</keyword>
<evidence type="ECO:0000313" key="7">
    <source>
        <dbReference type="EMBL" id="AOZ06792.1"/>
    </source>
</evidence>
<feature type="domain" description="HTH cro/C1-type" evidence="6">
    <location>
        <begin position="41"/>
        <end position="80"/>
    </location>
</feature>
<dbReference type="InterPro" id="IPR019756">
    <property type="entry name" value="Pept_S26A_signal_pept_1_Ser-AS"/>
</dbReference>
<organism evidence="7 8">
    <name type="scientific">Cupriavidus malaysiensis</name>
    <dbReference type="NCBI Taxonomy" id="367825"/>
    <lineage>
        <taxon>Bacteria</taxon>
        <taxon>Pseudomonadati</taxon>
        <taxon>Pseudomonadota</taxon>
        <taxon>Betaproteobacteria</taxon>
        <taxon>Burkholderiales</taxon>
        <taxon>Burkholderiaceae</taxon>
        <taxon>Cupriavidus</taxon>
    </lineage>
</organism>